<evidence type="ECO:0000313" key="2">
    <source>
        <dbReference type="EMBL" id="TQF14954.1"/>
    </source>
</evidence>
<feature type="transmembrane region" description="Helical" evidence="1">
    <location>
        <begin position="62"/>
        <end position="83"/>
    </location>
</feature>
<keyword evidence="1" id="KW-1133">Transmembrane helix</keyword>
<comment type="caution">
    <text evidence="2">The sequence shown here is derived from an EMBL/GenBank/DDBJ whole genome shotgun (WGS) entry which is preliminary data.</text>
</comment>
<evidence type="ECO:0000256" key="1">
    <source>
        <dbReference type="SAM" id="Phobius"/>
    </source>
</evidence>
<dbReference type="RefSeq" id="WP_141643321.1">
    <property type="nucleotide sequence ID" value="NZ_VIFM01000054.1"/>
</dbReference>
<evidence type="ECO:0000313" key="3">
    <source>
        <dbReference type="Proteomes" id="UP000315369"/>
    </source>
</evidence>
<organism evidence="2 3">
    <name type="scientific">Myxococcus llanfairpwllgwyngyllgogerychwyrndrobwllllantysiliogogogochensis</name>
    <dbReference type="NCBI Taxonomy" id="2590453"/>
    <lineage>
        <taxon>Bacteria</taxon>
        <taxon>Pseudomonadati</taxon>
        <taxon>Myxococcota</taxon>
        <taxon>Myxococcia</taxon>
        <taxon>Myxococcales</taxon>
        <taxon>Cystobacterineae</taxon>
        <taxon>Myxococcaceae</taxon>
        <taxon>Myxococcus</taxon>
    </lineage>
</organism>
<proteinExistence type="predicted"/>
<dbReference type="EMBL" id="VIFM01000054">
    <property type="protein sequence ID" value="TQF14954.1"/>
    <property type="molecule type" value="Genomic_DNA"/>
</dbReference>
<name>A0A540X2N4_9BACT</name>
<gene>
    <name evidence="2" type="ORF">FJV41_15830</name>
</gene>
<keyword evidence="1" id="KW-0812">Transmembrane</keyword>
<dbReference type="Proteomes" id="UP000315369">
    <property type="component" value="Unassembled WGS sequence"/>
</dbReference>
<reference evidence="2 3" key="1">
    <citation type="submission" date="2019-06" db="EMBL/GenBank/DDBJ databases">
        <authorList>
            <person name="Livingstone P."/>
            <person name="Whitworth D."/>
        </authorList>
    </citation>
    <scope>NUCLEOTIDE SEQUENCE [LARGE SCALE GENOMIC DNA]</scope>
    <source>
        <strain evidence="2 3">AM401</strain>
    </source>
</reference>
<keyword evidence="3" id="KW-1185">Reference proteome</keyword>
<sequence>MLIRWVAWGAMMALHFLAIVFVPASIAPALAGSVYLPLMPLRALGLPVLSQEPSGGWAGPSVLGWVAVVLVWGLVWWGVVLLLTHFVQRRVRRASHVA</sequence>
<keyword evidence="1" id="KW-0472">Membrane</keyword>
<protein>
    <submittedName>
        <fullName evidence="2">Uncharacterized protein</fullName>
    </submittedName>
</protein>
<accession>A0A540X2N4</accession>
<dbReference type="OrthoDB" id="8779468at2"/>
<dbReference type="AlphaFoldDB" id="A0A540X2N4"/>